<reference evidence="1 2" key="1">
    <citation type="submission" date="2023-07" db="EMBL/GenBank/DDBJ databases">
        <title>Genomic Encyclopedia of Type Strains, Phase IV (KMG-IV): sequencing the most valuable type-strain genomes for metagenomic binning, comparative biology and taxonomic classification.</title>
        <authorList>
            <person name="Goeker M."/>
        </authorList>
    </citation>
    <scope>NUCLEOTIDE SEQUENCE [LARGE SCALE GENOMIC DNA]</scope>
    <source>
        <strain evidence="1 2">DSM 12396</strain>
    </source>
</reference>
<dbReference type="RefSeq" id="WP_307403020.1">
    <property type="nucleotide sequence ID" value="NZ_JAUSUX010000020.1"/>
</dbReference>
<dbReference type="EMBL" id="JAUSUX010000020">
    <property type="protein sequence ID" value="MDQ0287146.1"/>
    <property type="molecule type" value="Genomic_DNA"/>
</dbReference>
<evidence type="ECO:0000313" key="1">
    <source>
        <dbReference type="EMBL" id="MDQ0287146.1"/>
    </source>
</evidence>
<evidence type="ECO:0000313" key="2">
    <source>
        <dbReference type="Proteomes" id="UP001225644"/>
    </source>
</evidence>
<comment type="caution">
    <text evidence="1">The sequence shown here is derived from an EMBL/GenBank/DDBJ whole genome shotgun (WGS) entry which is preliminary data.</text>
</comment>
<name>A0ABU0B347_9FIRM</name>
<keyword evidence="2" id="KW-1185">Reference proteome</keyword>
<accession>A0ABU0B347</accession>
<sequence>MTHRERILKTLSETAVPVCDDCLTRITGINPRQTVYQNCTSLANTGTIRREQGECAFCAKIKIVSWIEKGIENYASFLAKADITRTETSSQKEKDLKTKPPWYWEGNIQSKLVAYLAAQGYFIRSVTDTASRLQGKDIVAVTPEGRELWVSVKGFPENNSYTQARHYFAQAVFDVILYRSENSAVELALALPHGFPTYERLASRISWLRRALPLRIYWVDNFGNVKEE</sequence>
<dbReference type="Proteomes" id="UP001225644">
    <property type="component" value="Unassembled WGS sequence"/>
</dbReference>
<proteinExistence type="predicted"/>
<gene>
    <name evidence="1" type="ORF">J2Z49_002265</name>
</gene>
<organism evidence="1 2">
    <name type="scientific">Desulfofundulus luciae</name>
    <dbReference type="NCBI Taxonomy" id="74702"/>
    <lineage>
        <taxon>Bacteria</taxon>
        <taxon>Bacillati</taxon>
        <taxon>Bacillota</taxon>
        <taxon>Clostridia</taxon>
        <taxon>Eubacteriales</taxon>
        <taxon>Peptococcaceae</taxon>
        <taxon>Desulfofundulus</taxon>
    </lineage>
</organism>
<protein>
    <submittedName>
        <fullName evidence="1">Uncharacterized protein</fullName>
    </submittedName>
</protein>